<dbReference type="GO" id="GO:0004672">
    <property type="term" value="F:protein kinase activity"/>
    <property type="evidence" value="ECO:0000318"/>
    <property type="project" value="GO_Central"/>
</dbReference>
<evidence type="ECO:0000256" key="8">
    <source>
        <dbReference type="ARBA" id="ARBA00022840"/>
    </source>
</evidence>
<keyword evidence="6 12" id="KW-0547">Nucleotide-binding</keyword>
<dbReference type="GO" id="GO:0004674">
    <property type="term" value="F:protein serine/threonine kinase activity"/>
    <property type="evidence" value="ECO:0007669"/>
    <property type="project" value="UniProtKB-KW"/>
</dbReference>
<evidence type="ECO:0000256" key="1">
    <source>
        <dbReference type="ARBA" id="ARBA00004479"/>
    </source>
</evidence>
<dbReference type="FunFam" id="3.30.200.20:FF:000039">
    <property type="entry name" value="receptor-like protein kinase FERONIA"/>
    <property type="match status" value="1"/>
</dbReference>
<dbReference type="Gene3D" id="2.60.120.430">
    <property type="entry name" value="Galactose-binding lectin"/>
    <property type="match status" value="2"/>
</dbReference>
<feature type="transmembrane region" description="Helical" evidence="13">
    <location>
        <begin position="438"/>
        <end position="460"/>
    </location>
</feature>
<dbReference type="FunFam" id="2.60.120.430:FF:000003">
    <property type="entry name" value="FERONIA receptor-like kinase"/>
    <property type="match status" value="1"/>
</dbReference>
<accession>A0A0K9NQ18</accession>
<comment type="caution">
    <text evidence="16">The sequence shown here is derived from an EMBL/GenBank/DDBJ whole genome shotgun (WGS) entry which is preliminary data.</text>
</comment>
<dbReference type="SUPFAM" id="SSF56112">
    <property type="entry name" value="Protein kinase-like (PK-like)"/>
    <property type="match status" value="1"/>
</dbReference>
<name>A0A0K9NQ18_ZOSMR</name>
<dbReference type="InterPro" id="IPR011009">
    <property type="entry name" value="Kinase-like_dom_sf"/>
</dbReference>
<evidence type="ECO:0000256" key="3">
    <source>
        <dbReference type="ARBA" id="ARBA00022679"/>
    </source>
</evidence>
<keyword evidence="2" id="KW-0723">Serine/threonine-protein kinase</keyword>
<protein>
    <submittedName>
        <fullName evidence="16">Kinase family protein</fullName>
    </submittedName>
</protein>
<evidence type="ECO:0000256" key="4">
    <source>
        <dbReference type="ARBA" id="ARBA00022692"/>
    </source>
</evidence>
<evidence type="ECO:0000256" key="14">
    <source>
        <dbReference type="SAM" id="SignalP"/>
    </source>
</evidence>
<dbReference type="InterPro" id="IPR024788">
    <property type="entry name" value="Malectin-like_Carb-bd_dom"/>
</dbReference>
<feature type="binding site" evidence="12">
    <location>
        <position position="552"/>
    </location>
    <ligand>
        <name>ATP</name>
        <dbReference type="ChEBI" id="CHEBI:30616"/>
    </ligand>
</feature>
<keyword evidence="9 13" id="KW-1133">Transmembrane helix</keyword>
<evidence type="ECO:0000256" key="11">
    <source>
        <dbReference type="ARBA" id="ARBA00023180"/>
    </source>
</evidence>
<dbReference type="PANTHER" id="PTHR34590">
    <property type="entry name" value="OS03G0124300 PROTEIN-RELATED"/>
    <property type="match status" value="1"/>
</dbReference>
<dbReference type="Proteomes" id="UP000036987">
    <property type="component" value="Unassembled WGS sequence"/>
</dbReference>
<proteinExistence type="predicted"/>
<feature type="signal peptide" evidence="14">
    <location>
        <begin position="1"/>
        <end position="22"/>
    </location>
</feature>
<reference evidence="17" key="1">
    <citation type="journal article" date="2016" name="Nature">
        <title>The genome of the seagrass Zostera marina reveals angiosperm adaptation to the sea.</title>
        <authorList>
            <person name="Olsen J.L."/>
            <person name="Rouze P."/>
            <person name="Verhelst B."/>
            <person name="Lin Y.-C."/>
            <person name="Bayer T."/>
            <person name="Collen J."/>
            <person name="Dattolo E."/>
            <person name="De Paoli E."/>
            <person name="Dittami S."/>
            <person name="Maumus F."/>
            <person name="Michel G."/>
            <person name="Kersting A."/>
            <person name="Lauritano C."/>
            <person name="Lohaus R."/>
            <person name="Toepel M."/>
            <person name="Tonon T."/>
            <person name="Vanneste K."/>
            <person name="Amirebrahimi M."/>
            <person name="Brakel J."/>
            <person name="Bostroem C."/>
            <person name="Chovatia M."/>
            <person name="Grimwood J."/>
            <person name="Jenkins J.W."/>
            <person name="Jueterbock A."/>
            <person name="Mraz A."/>
            <person name="Stam W.T."/>
            <person name="Tice H."/>
            <person name="Bornberg-Bauer E."/>
            <person name="Green P.J."/>
            <person name="Pearson G.A."/>
            <person name="Procaccini G."/>
            <person name="Duarte C.M."/>
            <person name="Schmutz J."/>
            <person name="Reusch T.B.H."/>
            <person name="Van de Peer Y."/>
        </authorList>
    </citation>
    <scope>NUCLEOTIDE SEQUENCE [LARGE SCALE GENOMIC DNA]</scope>
    <source>
        <strain evidence="17">cv. Finnish</strain>
    </source>
</reference>
<evidence type="ECO:0000256" key="9">
    <source>
        <dbReference type="ARBA" id="ARBA00022989"/>
    </source>
</evidence>
<dbReference type="PROSITE" id="PS00108">
    <property type="entry name" value="PROTEIN_KINASE_ST"/>
    <property type="match status" value="1"/>
</dbReference>
<keyword evidence="3" id="KW-0808">Transferase</keyword>
<feature type="chain" id="PRO_5005527260" evidence="14">
    <location>
        <begin position="23"/>
        <end position="888"/>
    </location>
</feature>
<keyword evidence="17" id="KW-1185">Reference proteome</keyword>
<organism evidence="16 17">
    <name type="scientific">Zostera marina</name>
    <name type="common">Eelgrass</name>
    <dbReference type="NCBI Taxonomy" id="29655"/>
    <lineage>
        <taxon>Eukaryota</taxon>
        <taxon>Viridiplantae</taxon>
        <taxon>Streptophyta</taxon>
        <taxon>Embryophyta</taxon>
        <taxon>Tracheophyta</taxon>
        <taxon>Spermatophyta</taxon>
        <taxon>Magnoliopsida</taxon>
        <taxon>Liliopsida</taxon>
        <taxon>Zosteraceae</taxon>
        <taxon>Zostera</taxon>
    </lineage>
</organism>
<evidence type="ECO:0000256" key="12">
    <source>
        <dbReference type="PROSITE-ProRule" id="PRU10141"/>
    </source>
</evidence>
<dbReference type="InterPro" id="IPR001245">
    <property type="entry name" value="Ser-Thr/Tyr_kinase_cat_dom"/>
</dbReference>
<dbReference type="GO" id="GO:0010038">
    <property type="term" value="P:response to metal ion"/>
    <property type="evidence" value="ECO:0007669"/>
    <property type="project" value="UniProtKB-ARBA"/>
</dbReference>
<evidence type="ECO:0000313" key="16">
    <source>
        <dbReference type="EMBL" id="KMZ58884.1"/>
    </source>
</evidence>
<comment type="subcellular location">
    <subcellularLocation>
        <location evidence="1">Membrane</location>
        <topology evidence="1">Single-pass type I membrane protein</topology>
    </subcellularLocation>
</comment>
<dbReference type="OrthoDB" id="4062651at2759"/>
<keyword evidence="5 14" id="KW-0732">Signal</keyword>
<dbReference type="GO" id="GO:0005524">
    <property type="term" value="F:ATP binding"/>
    <property type="evidence" value="ECO:0007669"/>
    <property type="project" value="UniProtKB-UniRule"/>
</dbReference>
<evidence type="ECO:0000256" key="2">
    <source>
        <dbReference type="ARBA" id="ARBA00022527"/>
    </source>
</evidence>
<keyword evidence="4 13" id="KW-0812">Transmembrane</keyword>
<dbReference type="GO" id="GO:0004714">
    <property type="term" value="F:transmembrane receptor protein tyrosine kinase activity"/>
    <property type="evidence" value="ECO:0007669"/>
    <property type="project" value="InterPro"/>
</dbReference>
<gene>
    <name evidence="16" type="ORF">ZOSMA_72G00460</name>
</gene>
<evidence type="ECO:0000259" key="15">
    <source>
        <dbReference type="PROSITE" id="PS50011"/>
    </source>
</evidence>
<dbReference type="Pfam" id="PF12819">
    <property type="entry name" value="Malectin_like"/>
    <property type="match status" value="1"/>
</dbReference>
<dbReference type="FunFam" id="1.10.510.10:FF:000252">
    <property type="entry name" value="Receptor-like protein kinase FERONIA"/>
    <property type="match status" value="1"/>
</dbReference>
<feature type="domain" description="Protein kinase" evidence="15">
    <location>
        <begin position="524"/>
        <end position="796"/>
    </location>
</feature>
<dbReference type="PROSITE" id="PS50011">
    <property type="entry name" value="PROTEIN_KINASE_DOM"/>
    <property type="match status" value="1"/>
</dbReference>
<dbReference type="Gene3D" id="3.30.200.20">
    <property type="entry name" value="Phosphorylase Kinase, domain 1"/>
    <property type="match status" value="1"/>
</dbReference>
<dbReference type="EMBL" id="LFYR01001858">
    <property type="protein sequence ID" value="KMZ58884.1"/>
    <property type="molecule type" value="Genomic_DNA"/>
</dbReference>
<dbReference type="PROSITE" id="PS00107">
    <property type="entry name" value="PROTEIN_KINASE_ATP"/>
    <property type="match status" value="1"/>
</dbReference>
<dbReference type="InterPro" id="IPR008271">
    <property type="entry name" value="Ser/Thr_kinase_AS"/>
</dbReference>
<dbReference type="InterPro" id="IPR045272">
    <property type="entry name" value="ANXUR1/2-like"/>
</dbReference>
<dbReference type="Gene3D" id="1.10.510.10">
    <property type="entry name" value="Transferase(Phosphotransferase) domain 1"/>
    <property type="match status" value="1"/>
</dbReference>
<dbReference type="STRING" id="29655.A0A0K9NQ18"/>
<dbReference type="PANTHER" id="PTHR34590:SF5">
    <property type="entry name" value="OS04G0586500 PROTEIN"/>
    <property type="match status" value="1"/>
</dbReference>
<evidence type="ECO:0000256" key="13">
    <source>
        <dbReference type="SAM" id="Phobius"/>
    </source>
</evidence>
<keyword evidence="11" id="KW-0325">Glycoprotein</keyword>
<evidence type="ECO:0000313" key="17">
    <source>
        <dbReference type="Proteomes" id="UP000036987"/>
    </source>
</evidence>
<dbReference type="SMART" id="SM00220">
    <property type="entry name" value="S_TKc"/>
    <property type="match status" value="1"/>
</dbReference>
<evidence type="ECO:0000256" key="7">
    <source>
        <dbReference type="ARBA" id="ARBA00022777"/>
    </source>
</evidence>
<dbReference type="FunFam" id="2.60.120.430:FF:000007">
    <property type="entry name" value="FERONIA receptor-like kinase"/>
    <property type="match status" value="1"/>
</dbReference>
<keyword evidence="10 13" id="KW-0472">Membrane</keyword>
<dbReference type="GO" id="GO:0005886">
    <property type="term" value="C:plasma membrane"/>
    <property type="evidence" value="ECO:0000318"/>
    <property type="project" value="GO_Central"/>
</dbReference>
<keyword evidence="8 12" id="KW-0067">ATP-binding</keyword>
<evidence type="ECO:0000256" key="5">
    <source>
        <dbReference type="ARBA" id="ARBA00022729"/>
    </source>
</evidence>
<keyword evidence="7 16" id="KW-0418">Kinase</keyword>
<evidence type="ECO:0000256" key="6">
    <source>
        <dbReference type="ARBA" id="ARBA00022741"/>
    </source>
</evidence>
<dbReference type="CDD" id="cd14066">
    <property type="entry name" value="STKc_IRAK"/>
    <property type="match status" value="1"/>
</dbReference>
<dbReference type="InterPro" id="IPR000719">
    <property type="entry name" value="Prot_kinase_dom"/>
</dbReference>
<dbReference type="Pfam" id="PF07714">
    <property type="entry name" value="PK_Tyr_Ser-Thr"/>
    <property type="match status" value="1"/>
</dbReference>
<dbReference type="InterPro" id="IPR017441">
    <property type="entry name" value="Protein_kinase_ATP_BS"/>
</dbReference>
<sequence>MEIKITYIFFFSLVIFVVPATSDVPEDLIFLNCGSDDDSVDSDGRMWLGDNGTNTHIFTGNSFPVKAEFQDPSLPSDVPYMTAMVFSTESTYRFPVKSNTRHYIRLHFYPMEYENLPPDEGLFGVSIEGGVTLLHNFSTYITAKALSQAYIVKEFSIPPSNTEIRAITFTPSPETNDSYAFVNGIEIMSMPGYVNDGSYAKMVGIKDQSINVGSAAIETMYRLNVGGKYVSPVKDSGLFRTWQVDSLYIYGSGFGVEYSAPTTLPINYPANLPEFIAPVSIYKTARSMGHIAKINMNYNLTWLFQVDAGFTYVVRFHLCELLYTKPNQRVFDIYINNQTAVTAADVISWTGMIGVPTYKDYSIYIPDSNGGGGNGEERLSVGLHPSAISKPEFQDAILNGLEVFKINDAEWNLAGFNPIPSPMMAKSEHRLPLRQLDFAGIIMSAFISVVLFFAFFIALLQLWKALKRDCDDDSRFSSSKTPAWLSLYTENSQTSVVSNNISGNMPNLARHFTITEIKHATQNLDKSLMIGIGGFGKVYKGIIDGKTQVAIKRLNPLSEQGATEFETEIEMVSKIRHQYLVSLIGYCKEGSEMILVYDYMANGTLREHLYETKNPPMSWQQRLEICVGSARGLHYLHTGARHTIIHRDVKTTNILVDDNWVGKVSDFGLSTMNPTNYQNVSTMVKGSSGYLDPEYFKSKKLTEKSDVYSFGVVLCEVLCGRPALDLSLPKQQANLGDWVMLCERTGTIHEIIDPHIGGQINPACFDKFVDTAMKCLTHHGNDRPSMSDVLWNLEFALQKTSPSSPKKITEPLSAVADIPKETSSSSSHSPCHSSSATTTPYFDHYHHHSTISSASATTLSSPAVATEGEGESFDVDGNRISVSLCQNF</sequence>
<evidence type="ECO:0000256" key="10">
    <source>
        <dbReference type="ARBA" id="ARBA00023136"/>
    </source>
</evidence>
<dbReference type="AlphaFoldDB" id="A0A0K9NQ18"/>